<keyword evidence="1" id="KW-0472">Membrane</keyword>
<proteinExistence type="predicted"/>
<feature type="domain" description="SMODS and SLOG-associating 2TM effector" evidence="3">
    <location>
        <begin position="7"/>
        <end position="159"/>
    </location>
</feature>
<dbReference type="PATRIC" id="fig|507626.3.peg.2727"/>
<evidence type="ECO:0000313" key="5">
    <source>
        <dbReference type="Proteomes" id="UP000063387"/>
    </source>
</evidence>
<feature type="transmembrane region" description="Helical" evidence="1">
    <location>
        <begin position="213"/>
        <end position="231"/>
    </location>
</feature>
<dbReference type="NCBIfam" id="NF033610">
    <property type="entry name" value="SLATT_3"/>
    <property type="match status" value="1"/>
</dbReference>
<feature type="transmembrane region" description="Helical" evidence="1">
    <location>
        <begin position="51"/>
        <end position="71"/>
    </location>
</feature>
<keyword evidence="5" id="KW-1185">Reference proteome</keyword>
<dbReference type="RefSeq" id="WP_201025324.1">
    <property type="nucleotide sequence ID" value="NZ_CP014226.1"/>
</dbReference>
<dbReference type="InterPro" id="IPR041116">
    <property type="entry name" value="SLATT_3"/>
</dbReference>
<evidence type="ECO:0008006" key="6">
    <source>
        <dbReference type="Google" id="ProtNLM"/>
    </source>
</evidence>
<organism evidence="4 5">
    <name type="scientific">Halomonas chromatireducens</name>
    <dbReference type="NCBI Taxonomy" id="507626"/>
    <lineage>
        <taxon>Bacteria</taxon>
        <taxon>Pseudomonadati</taxon>
        <taxon>Pseudomonadota</taxon>
        <taxon>Gammaproteobacteria</taxon>
        <taxon>Oceanospirillales</taxon>
        <taxon>Halomonadaceae</taxon>
        <taxon>Halomonas</taxon>
    </lineage>
</organism>
<evidence type="ECO:0000259" key="3">
    <source>
        <dbReference type="Pfam" id="PF18184"/>
    </source>
</evidence>
<evidence type="ECO:0000259" key="2">
    <source>
        <dbReference type="Pfam" id="PF18181"/>
    </source>
</evidence>
<evidence type="ECO:0000256" key="1">
    <source>
        <dbReference type="SAM" id="Phobius"/>
    </source>
</evidence>
<dbReference type="InterPro" id="IPR040884">
    <property type="entry name" value="SLATT_1"/>
</dbReference>
<gene>
    <name evidence="4" type="ORF">LOKO_02733</name>
</gene>
<dbReference type="NCBIfam" id="NF033634">
    <property type="entry name" value="SLATT_1"/>
    <property type="match status" value="1"/>
</dbReference>
<protein>
    <recommendedName>
        <fullName evidence="6">DUF4231 domain-containing protein</fullName>
    </recommendedName>
</protein>
<feature type="transmembrane region" description="Helical" evidence="1">
    <location>
        <begin position="187"/>
        <end position="207"/>
    </location>
</feature>
<evidence type="ECO:0000313" key="4">
    <source>
        <dbReference type="EMBL" id="AMD01786.1"/>
    </source>
</evidence>
<name>A0A0X8HFN7_9GAMM</name>
<dbReference type="Pfam" id="PF18181">
    <property type="entry name" value="SLATT_1"/>
    <property type="match status" value="1"/>
</dbReference>
<dbReference type="EMBL" id="CP014226">
    <property type="protein sequence ID" value="AMD01786.1"/>
    <property type="molecule type" value="Genomic_DNA"/>
</dbReference>
<dbReference type="Proteomes" id="UP000063387">
    <property type="component" value="Chromosome"/>
</dbReference>
<sequence length="291" mass="33637">METNDYPALYRSADRSSSTEQHEYLSLLRTEYGLLIFAAILSMGFSEHSLYHVLYALVFVLAAAVLLFRAVRKPEQDWYRCRALAESIKTSTWRYMMRAEPFVDAPTVQVPRAEFRNFLAEILRANRHIGSGIADELAAEHQITPRMEEIRSLDLEARKKMYKEQRIDNQRKWYAKKSSDNREASKIWVVATILVYIAATVTVLLKIAKPEWILLPTEPLIVLAASFIGWIQIKKFNELASAYALTAHEIGILQPRLDEINDEVSFSDFVNEAELAFSREHTQWVARQHQE</sequence>
<keyword evidence="1" id="KW-1133">Transmembrane helix</keyword>
<dbReference type="AlphaFoldDB" id="A0A0X8HFN7"/>
<reference evidence="4 5" key="2">
    <citation type="submission" date="2016-02" db="EMBL/GenBank/DDBJ databases">
        <authorList>
            <person name="Wen L."/>
            <person name="He K."/>
            <person name="Yang H."/>
        </authorList>
    </citation>
    <scope>NUCLEOTIDE SEQUENCE [LARGE SCALE GENOMIC DNA]</scope>
    <source>
        <strain evidence="4 5">AGD 8-3</strain>
    </source>
</reference>
<feature type="domain" description="SMODS and SLOG-associating 2TM effector" evidence="2">
    <location>
        <begin position="162"/>
        <end position="284"/>
    </location>
</feature>
<dbReference type="KEGG" id="hco:LOKO_02733"/>
<accession>A0A0X8HFN7</accession>
<reference evidence="4 5" key="1">
    <citation type="journal article" date="2016" name="Genome Announc.">
        <title>Draft Genome Sequence of 'Halomonas chromatireducens' Strain AGD 8-3, a Haloalkaliphilic Chromate- and Selenite-Reducing Gammaproteobacterium.</title>
        <authorList>
            <person name="Sharko F.S."/>
            <person name="Shapovalova A.A."/>
            <person name="Tsygankova S.V."/>
            <person name="Komova A.V."/>
            <person name="Boulygina E.S."/>
            <person name="Teslyuk A.B."/>
            <person name="Gotovtsev P.M."/>
            <person name="Namsaraev Z.B."/>
            <person name="Khijniak T.V."/>
            <person name="Nedoluzhko A.V."/>
            <person name="Vasilov R.G."/>
        </authorList>
    </citation>
    <scope>NUCLEOTIDE SEQUENCE [LARGE SCALE GENOMIC DNA]</scope>
    <source>
        <strain evidence="4 5">AGD 8-3</strain>
    </source>
</reference>
<keyword evidence="1" id="KW-0812">Transmembrane</keyword>
<dbReference type="Pfam" id="PF18184">
    <property type="entry name" value="SLATT_3"/>
    <property type="match status" value="1"/>
</dbReference>